<dbReference type="InterPro" id="IPR022596">
    <property type="entry name" value="GPR1/2/3_C"/>
</dbReference>
<evidence type="ECO:0000256" key="4">
    <source>
        <dbReference type="ARBA" id="ARBA00023136"/>
    </source>
</evidence>
<reference evidence="9 10" key="1">
    <citation type="journal article" date="2016" name="Sci. Rep.">
        <title>Peltaster fructicola genome reveals evolution from an invasive phytopathogen to an ectophytic parasite.</title>
        <authorList>
            <person name="Xu C."/>
            <person name="Chen H."/>
            <person name="Gleason M.L."/>
            <person name="Xu J.R."/>
            <person name="Liu H."/>
            <person name="Zhang R."/>
            <person name="Sun G."/>
        </authorList>
    </citation>
    <scope>NUCLEOTIDE SEQUENCE [LARGE SCALE GENOMIC DNA]</scope>
    <source>
        <strain evidence="9 10">LNHT1506</strain>
    </source>
</reference>
<evidence type="ECO:0008006" key="11">
    <source>
        <dbReference type="Google" id="ProtNLM"/>
    </source>
</evidence>
<dbReference type="InterPro" id="IPR023041">
    <property type="entry name" value="Glucose_rcpt_Git3-like_N"/>
</dbReference>
<proteinExistence type="predicted"/>
<dbReference type="Pfam" id="PF11970">
    <property type="entry name" value="GPR_Gpa2_C"/>
    <property type="match status" value="1"/>
</dbReference>
<comment type="subcellular location">
    <subcellularLocation>
        <location evidence="1">Membrane</location>
        <topology evidence="1">Multi-pass membrane protein</topology>
    </subcellularLocation>
</comment>
<dbReference type="EMBL" id="CP051143">
    <property type="protein sequence ID" value="QIX01511.1"/>
    <property type="molecule type" value="Genomic_DNA"/>
</dbReference>
<accession>A0A6H0Y3L9</accession>
<evidence type="ECO:0000259" key="8">
    <source>
        <dbReference type="Pfam" id="PF11970"/>
    </source>
</evidence>
<name>A0A6H0Y3L9_9PEZI</name>
<evidence type="ECO:0000256" key="5">
    <source>
        <dbReference type="SAM" id="MobiDB-lite"/>
    </source>
</evidence>
<dbReference type="Pfam" id="PF11710">
    <property type="entry name" value="Git3"/>
    <property type="match status" value="1"/>
</dbReference>
<dbReference type="SUPFAM" id="SSF81321">
    <property type="entry name" value="Family A G protein-coupled receptor-like"/>
    <property type="match status" value="1"/>
</dbReference>
<feature type="transmembrane region" description="Helical" evidence="6">
    <location>
        <begin position="298"/>
        <end position="318"/>
    </location>
</feature>
<evidence type="ECO:0000256" key="3">
    <source>
        <dbReference type="ARBA" id="ARBA00022989"/>
    </source>
</evidence>
<dbReference type="AlphaFoldDB" id="A0A6H0Y3L9"/>
<sequence>MAVLPAVMPSTLVPRQSMPAAGQQFAFPQARDIHIVAIVPSALTLLSALVGIYWFCTMQRNFRLSLILTLVIADASKSLWIFVFSVVGLATSNGIESQSTFCQVGGFFLQMSLEACDLSIFFLTMHVTLQILSPQWIPGSRDGLYAARKWVLVACFIFPMMDALIPFSRLPSNTGYTFDGAYCSLFLEPAAYTLALSWVPRYMCWVIVLLCIFCVYTYTKSQAFDRRNSATPQTTSQSRSKPIAIMSYICCTGPKRRSGNESAPSIDPEPSFGGQRRGGEFSAFTVHRQNSRPQVKKLLFYPVVYIILWSPPFAAQVIAYSTARNVNSVFGLRAASVFCISILGFFDVVIFCWREKPWKYNSRGNGTCAGSFKLPFNMPSPFASRRPSVDPSAGLDVDVITPALEPSRPHRTYNKGTDSNRRHALLAYERLAMERAAAVTRPPLRRAPNGRDHALTLTSNTVNLPGETDFEKILAAHDQGSIDEPPIMPSDLMTEATSSMLEQESIVPELEPYEG</sequence>
<evidence type="ECO:0000313" key="10">
    <source>
        <dbReference type="Proteomes" id="UP000503462"/>
    </source>
</evidence>
<evidence type="ECO:0000256" key="2">
    <source>
        <dbReference type="ARBA" id="ARBA00022692"/>
    </source>
</evidence>
<feature type="region of interest" description="Disordered" evidence="5">
    <location>
        <begin position="255"/>
        <end position="275"/>
    </location>
</feature>
<dbReference type="GO" id="GO:0005886">
    <property type="term" value="C:plasma membrane"/>
    <property type="evidence" value="ECO:0007669"/>
    <property type="project" value="TreeGrafter"/>
</dbReference>
<keyword evidence="10" id="KW-1185">Reference proteome</keyword>
<feature type="transmembrane region" description="Helical" evidence="6">
    <location>
        <begin position="199"/>
        <end position="219"/>
    </location>
</feature>
<feature type="region of interest" description="Disordered" evidence="5">
    <location>
        <begin position="479"/>
        <end position="515"/>
    </location>
</feature>
<evidence type="ECO:0000259" key="7">
    <source>
        <dbReference type="Pfam" id="PF11710"/>
    </source>
</evidence>
<keyword evidence="2 6" id="KW-0812">Transmembrane</keyword>
<feature type="transmembrane region" description="Helical" evidence="6">
    <location>
        <begin position="330"/>
        <end position="353"/>
    </location>
</feature>
<feature type="transmembrane region" description="Helical" evidence="6">
    <location>
        <begin position="67"/>
        <end position="87"/>
    </location>
</feature>
<feature type="transmembrane region" description="Helical" evidence="6">
    <location>
        <begin position="33"/>
        <end position="55"/>
    </location>
</feature>
<dbReference type="GO" id="GO:0007189">
    <property type="term" value="P:adenylate cyclase-activating G protein-coupled receptor signaling pathway"/>
    <property type="evidence" value="ECO:0007669"/>
    <property type="project" value="TreeGrafter"/>
</dbReference>
<evidence type="ECO:0000256" key="1">
    <source>
        <dbReference type="ARBA" id="ARBA00004141"/>
    </source>
</evidence>
<keyword evidence="4 6" id="KW-0472">Membrane</keyword>
<feature type="domain" description="Glucose receptor Git3-like N-terminal" evidence="7">
    <location>
        <begin position="32"/>
        <end position="222"/>
    </location>
</feature>
<feature type="transmembrane region" description="Helical" evidence="6">
    <location>
        <begin position="107"/>
        <end position="129"/>
    </location>
</feature>
<dbReference type="PANTHER" id="PTHR23112:SF37">
    <property type="entry name" value="G PROTEIN-COUPLED RECEPTOR GPR1"/>
    <property type="match status" value="1"/>
</dbReference>
<feature type="transmembrane region" description="Helical" evidence="6">
    <location>
        <begin position="150"/>
        <end position="168"/>
    </location>
</feature>
<protein>
    <recommendedName>
        <fullName evidence="11">G-protein coupled receptors family 1 profile domain-containing protein</fullName>
    </recommendedName>
</protein>
<dbReference type="GO" id="GO:0004930">
    <property type="term" value="F:G protein-coupled receptor activity"/>
    <property type="evidence" value="ECO:0007669"/>
    <property type="project" value="TreeGrafter"/>
</dbReference>
<dbReference type="Proteomes" id="UP000503462">
    <property type="component" value="Chromosome 5"/>
</dbReference>
<keyword evidence="3 6" id="KW-1133">Transmembrane helix</keyword>
<dbReference type="PANTHER" id="PTHR23112">
    <property type="entry name" value="G PROTEIN-COUPLED RECEPTOR 157-RELATED"/>
    <property type="match status" value="1"/>
</dbReference>
<organism evidence="9 10">
    <name type="scientific">Peltaster fructicola</name>
    <dbReference type="NCBI Taxonomy" id="286661"/>
    <lineage>
        <taxon>Eukaryota</taxon>
        <taxon>Fungi</taxon>
        <taxon>Dikarya</taxon>
        <taxon>Ascomycota</taxon>
        <taxon>Pezizomycotina</taxon>
        <taxon>Dothideomycetes</taxon>
        <taxon>Dothideomycetes incertae sedis</taxon>
        <taxon>Peltaster</taxon>
    </lineage>
</organism>
<dbReference type="Gene3D" id="1.20.1070.10">
    <property type="entry name" value="Rhodopsin 7-helix transmembrane proteins"/>
    <property type="match status" value="1"/>
</dbReference>
<evidence type="ECO:0000313" key="9">
    <source>
        <dbReference type="EMBL" id="QIX01511.1"/>
    </source>
</evidence>
<feature type="domain" description="G protein-coupled receptor GPR1/2/3 C-terminal" evidence="8">
    <location>
        <begin position="288"/>
        <end position="360"/>
    </location>
</feature>
<evidence type="ECO:0000256" key="6">
    <source>
        <dbReference type="SAM" id="Phobius"/>
    </source>
</evidence>
<gene>
    <name evidence="9" type="ORF">AMS68_007028</name>
</gene>
<dbReference type="OrthoDB" id="5368598at2759"/>